<reference evidence="2 3" key="1">
    <citation type="journal article" date="2019" name="Commun. Biol.">
        <title>The bagworm genome reveals a unique fibroin gene that provides high tensile strength.</title>
        <authorList>
            <person name="Kono N."/>
            <person name="Nakamura H."/>
            <person name="Ohtoshi R."/>
            <person name="Tomita M."/>
            <person name="Numata K."/>
            <person name="Arakawa K."/>
        </authorList>
    </citation>
    <scope>NUCLEOTIDE SEQUENCE [LARGE SCALE GENOMIC DNA]</scope>
</reference>
<name>A0A4C1ZBB1_EUMVA</name>
<protein>
    <submittedName>
        <fullName evidence="2">Uncharacterized protein</fullName>
    </submittedName>
</protein>
<evidence type="ECO:0000313" key="2">
    <source>
        <dbReference type="EMBL" id="GBP85856.1"/>
    </source>
</evidence>
<sequence>MNDTNDTLINIKHHRPTSSTRGTSREQLEGTPAQSSRQDAAAAGGGAVRRRCARLRMSYSAGYLIAVARGASFTTH</sequence>
<evidence type="ECO:0000313" key="3">
    <source>
        <dbReference type="Proteomes" id="UP000299102"/>
    </source>
</evidence>
<comment type="caution">
    <text evidence="2">The sequence shown here is derived from an EMBL/GenBank/DDBJ whole genome shotgun (WGS) entry which is preliminary data.</text>
</comment>
<organism evidence="2 3">
    <name type="scientific">Eumeta variegata</name>
    <name type="common">Bagworm moth</name>
    <name type="synonym">Eumeta japonica</name>
    <dbReference type="NCBI Taxonomy" id="151549"/>
    <lineage>
        <taxon>Eukaryota</taxon>
        <taxon>Metazoa</taxon>
        <taxon>Ecdysozoa</taxon>
        <taxon>Arthropoda</taxon>
        <taxon>Hexapoda</taxon>
        <taxon>Insecta</taxon>
        <taxon>Pterygota</taxon>
        <taxon>Neoptera</taxon>
        <taxon>Endopterygota</taxon>
        <taxon>Lepidoptera</taxon>
        <taxon>Glossata</taxon>
        <taxon>Ditrysia</taxon>
        <taxon>Tineoidea</taxon>
        <taxon>Psychidae</taxon>
        <taxon>Oiketicinae</taxon>
        <taxon>Eumeta</taxon>
    </lineage>
</organism>
<gene>
    <name evidence="2" type="ORF">EVAR_68129_1</name>
</gene>
<evidence type="ECO:0000256" key="1">
    <source>
        <dbReference type="SAM" id="MobiDB-lite"/>
    </source>
</evidence>
<dbReference type="AlphaFoldDB" id="A0A4C1ZBB1"/>
<feature type="region of interest" description="Disordered" evidence="1">
    <location>
        <begin position="1"/>
        <end position="47"/>
    </location>
</feature>
<keyword evidence="3" id="KW-1185">Reference proteome</keyword>
<proteinExistence type="predicted"/>
<dbReference type="EMBL" id="BGZK01001763">
    <property type="protein sequence ID" value="GBP85856.1"/>
    <property type="molecule type" value="Genomic_DNA"/>
</dbReference>
<accession>A0A4C1ZBB1</accession>
<dbReference type="Proteomes" id="UP000299102">
    <property type="component" value="Unassembled WGS sequence"/>
</dbReference>